<dbReference type="Proteomes" id="UP000078576">
    <property type="component" value="Unassembled WGS sequence"/>
</dbReference>
<dbReference type="EMBL" id="KN714670">
    <property type="protein sequence ID" value="KUI53838.1"/>
    <property type="molecule type" value="Genomic_DNA"/>
</dbReference>
<proteinExistence type="predicted"/>
<keyword evidence="2" id="KW-1185">Reference proteome</keyword>
<accession>A0A194UQB9</accession>
<gene>
    <name evidence="1" type="ORF">VP1G_01155</name>
</gene>
<dbReference type="AlphaFoldDB" id="A0A194UQB9"/>
<reference evidence="2" key="1">
    <citation type="submission" date="2014-12" db="EMBL/GenBank/DDBJ databases">
        <title>Genome Sequence of Valsa Canker Pathogens Uncovers a Specific Adaption of Colonization on Woody Bark.</title>
        <authorList>
            <person name="Yin Z."/>
            <person name="Liu H."/>
            <person name="Gao X."/>
            <person name="Li Z."/>
            <person name="Song N."/>
            <person name="Ke X."/>
            <person name="Dai Q."/>
            <person name="Wu Y."/>
            <person name="Sun Y."/>
            <person name="Xu J.-R."/>
            <person name="Kang Z.K."/>
            <person name="Wang L."/>
            <person name="Huang L."/>
        </authorList>
    </citation>
    <scope>NUCLEOTIDE SEQUENCE [LARGE SCALE GENOMIC DNA]</scope>
    <source>
        <strain evidence="2">SXYL134</strain>
    </source>
</reference>
<organism evidence="1 2">
    <name type="scientific">Cytospora mali</name>
    <name type="common">Apple Valsa canker fungus</name>
    <name type="synonym">Valsa mali</name>
    <dbReference type="NCBI Taxonomy" id="578113"/>
    <lineage>
        <taxon>Eukaryota</taxon>
        <taxon>Fungi</taxon>
        <taxon>Dikarya</taxon>
        <taxon>Ascomycota</taxon>
        <taxon>Pezizomycotina</taxon>
        <taxon>Sordariomycetes</taxon>
        <taxon>Sordariomycetidae</taxon>
        <taxon>Diaporthales</taxon>
        <taxon>Cytosporaceae</taxon>
        <taxon>Cytospora</taxon>
    </lineage>
</organism>
<protein>
    <submittedName>
        <fullName evidence="1">Uncharacterized protein</fullName>
    </submittedName>
</protein>
<evidence type="ECO:0000313" key="1">
    <source>
        <dbReference type="EMBL" id="KUI53838.1"/>
    </source>
</evidence>
<name>A0A194UQB9_CYTMA</name>
<sequence>MQAQLSVNLGDLPDVGRCAVIGVDDGKVERVRRGPAECELQGEMQGVEFAIGGAGERSNDRRVGYLSGVEMELDDIVGTSTVVLVRGPCGCLAAFGAVRHATASCTPLQSKGRIDGIVRLKRAGWDRRDFRIVG</sequence>
<evidence type="ECO:0000313" key="2">
    <source>
        <dbReference type="Proteomes" id="UP000078576"/>
    </source>
</evidence>